<accession>A0A3R9HG85</accession>
<keyword evidence="9 11" id="KW-0472">Membrane</keyword>
<keyword evidence="7 11" id="KW-1133">Transmembrane helix</keyword>
<feature type="transmembrane region" description="Helical" evidence="11">
    <location>
        <begin position="80"/>
        <end position="103"/>
    </location>
</feature>
<evidence type="ECO:0000256" key="3">
    <source>
        <dbReference type="ARBA" id="ARBA00022538"/>
    </source>
</evidence>
<evidence type="ECO:0000313" key="13">
    <source>
        <dbReference type="EMBL" id="RSI45118.1"/>
    </source>
</evidence>
<keyword evidence="8" id="KW-0406">Ion transport</keyword>
<dbReference type="Proteomes" id="UP000282617">
    <property type="component" value="Unassembled WGS sequence"/>
</dbReference>
<keyword evidence="6" id="KW-0630">Potassium</keyword>
<dbReference type="Pfam" id="PF00520">
    <property type="entry name" value="Ion_trans"/>
    <property type="match status" value="1"/>
</dbReference>
<dbReference type="AlphaFoldDB" id="A0A3R9HG85"/>
<dbReference type="SUPFAM" id="SSF81324">
    <property type="entry name" value="Voltage-gated potassium channels"/>
    <property type="match status" value="1"/>
</dbReference>
<evidence type="ECO:0000256" key="9">
    <source>
        <dbReference type="ARBA" id="ARBA00023136"/>
    </source>
</evidence>
<evidence type="ECO:0000259" key="12">
    <source>
        <dbReference type="Pfam" id="PF00520"/>
    </source>
</evidence>
<proteinExistence type="predicted"/>
<comment type="subcellular location">
    <subcellularLocation>
        <location evidence="1">Membrane</location>
        <topology evidence="1">Multi-pass membrane protein</topology>
    </subcellularLocation>
</comment>
<comment type="caution">
    <text evidence="13">The sequence shown here is derived from an EMBL/GenBank/DDBJ whole genome shotgun (WGS) entry which is preliminary data.</text>
</comment>
<sequence length="233" mass="26461">MTRKTLFQIIEPHQKGNAIEKAYDVFMFPTIIVSLIPLTTKSHTGIFMWLDFVSTVIFIIDYVLRLLTADYKLEKGKLSFLLYPFTFMALADLLCILPSLFLLNNSLRLFKILRMLRILRVFKFIRYSKNVQILTNVLKKQKDSLIIVGLLALGYIFISALIIFNVEPSTFPNFFDALYWATISLTTVGYGDIYAVSTTGKIITMISSFLGIAIVALPAGIITAGYMKEIKEL</sequence>
<keyword evidence="3" id="KW-0633">Potassium transport</keyword>
<feature type="transmembrane region" description="Helical" evidence="11">
    <location>
        <begin position="178"/>
        <end position="196"/>
    </location>
</feature>
<feature type="transmembrane region" description="Helical" evidence="11">
    <location>
        <begin position="208"/>
        <end position="227"/>
    </location>
</feature>
<dbReference type="PRINTS" id="PR00169">
    <property type="entry name" value="KCHANNEL"/>
</dbReference>
<keyword evidence="4 11" id="KW-0812">Transmembrane</keyword>
<evidence type="ECO:0000256" key="1">
    <source>
        <dbReference type="ARBA" id="ARBA00004141"/>
    </source>
</evidence>
<evidence type="ECO:0000256" key="8">
    <source>
        <dbReference type="ARBA" id="ARBA00023065"/>
    </source>
</evidence>
<protein>
    <submittedName>
        <fullName evidence="13">Cyclic nucleotide-gated potassium channel</fullName>
    </submittedName>
</protein>
<evidence type="ECO:0000256" key="6">
    <source>
        <dbReference type="ARBA" id="ARBA00022958"/>
    </source>
</evidence>
<dbReference type="RefSeq" id="WP_125389776.1">
    <property type="nucleotide sequence ID" value="NZ_RJNA01000002.1"/>
</dbReference>
<dbReference type="PANTHER" id="PTHR11537:SF254">
    <property type="entry name" value="POTASSIUM VOLTAGE-GATED CHANNEL PROTEIN SHAB"/>
    <property type="match status" value="1"/>
</dbReference>
<feature type="transmembrane region" description="Helical" evidence="11">
    <location>
        <begin position="46"/>
        <end position="68"/>
    </location>
</feature>
<dbReference type="InterPro" id="IPR028325">
    <property type="entry name" value="VG_K_chnl"/>
</dbReference>
<gene>
    <name evidence="13" type="ORF">D8872_02070</name>
</gene>
<evidence type="ECO:0000256" key="7">
    <source>
        <dbReference type="ARBA" id="ARBA00022989"/>
    </source>
</evidence>
<feature type="domain" description="Ion transport" evidence="12">
    <location>
        <begin position="22"/>
        <end position="227"/>
    </location>
</feature>
<dbReference type="PANTHER" id="PTHR11537">
    <property type="entry name" value="VOLTAGE-GATED POTASSIUM CHANNEL"/>
    <property type="match status" value="1"/>
</dbReference>
<dbReference type="GO" id="GO:0001508">
    <property type="term" value="P:action potential"/>
    <property type="evidence" value="ECO:0007669"/>
    <property type="project" value="TreeGrafter"/>
</dbReference>
<evidence type="ECO:0000256" key="10">
    <source>
        <dbReference type="ARBA" id="ARBA00023303"/>
    </source>
</evidence>
<name>A0A3R9HG85_STRCR</name>
<keyword evidence="5" id="KW-0631">Potassium channel</keyword>
<dbReference type="GO" id="GO:0005249">
    <property type="term" value="F:voltage-gated potassium channel activity"/>
    <property type="evidence" value="ECO:0007669"/>
    <property type="project" value="InterPro"/>
</dbReference>
<dbReference type="Gene3D" id="1.10.287.70">
    <property type="match status" value="1"/>
</dbReference>
<evidence type="ECO:0000256" key="2">
    <source>
        <dbReference type="ARBA" id="ARBA00022448"/>
    </source>
</evidence>
<evidence type="ECO:0000313" key="14">
    <source>
        <dbReference type="Proteomes" id="UP000282617"/>
    </source>
</evidence>
<feature type="transmembrane region" description="Helical" evidence="11">
    <location>
        <begin position="145"/>
        <end position="166"/>
    </location>
</feature>
<keyword evidence="2" id="KW-0813">Transport</keyword>
<dbReference type="EMBL" id="RJNA01000002">
    <property type="protein sequence ID" value="RSI45118.1"/>
    <property type="molecule type" value="Genomic_DNA"/>
</dbReference>
<organism evidence="13 14">
    <name type="scientific">Streptococcus cristatus</name>
    <dbReference type="NCBI Taxonomy" id="45634"/>
    <lineage>
        <taxon>Bacteria</taxon>
        <taxon>Bacillati</taxon>
        <taxon>Bacillota</taxon>
        <taxon>Bacilli</taxon>
        <taxon>Lactobacillales</taxon>
        <taxon>Streptococcaceae</taxon>
        <taxon>Streptococcus</taxon>
    </lineage>
</organism>
<evidence type="ECO:0000256" key="11">
    <source>
        <dbReference type="SAM" id="Phobius"/>
    </source>
</evidence>
<dbReference type="InterPro" id="IPR005821">
    <property type="entry name" value="Ion_trans_dom"/>
</dbReference>
<evidence type="ECO:0000256" key="5">
    <source>
        <dbReference type="ARBA" id="ARBA00022826"/>
    </source>
</evidence>
<reference evidence="13 14" key="1">
    <citation type="submission" date="2018-11" db="EMBL/GenBank/DDBJ databases">
        <title>Species Designations Belie Phenotypic and Genotypic Heterogeneity in Oral Streptococci.</title>
        <authorList>
            <person name="Velsko I."/>
        </authorList>
    </citation>
    <scope>NUCLEOTIDE SEQUENCE [LARGE SCALE GENOMIC DNA]</scope>
    <source>
        <strain evidence="13 14">BCC51</strain>
    </source>
</reference>
<keyword evidence="10 13" id="KW-0407">Ion channel</keyword>
<evidence type="ECO:0000256" key="4">
    <source>
        <dbReference type="ARBA" id="ARBA00022692"/>
    </source>
</evidence>
<dbReference type="GO" id="GO:0008076">
    <property type="term" value="C:voltage-gated potassium channel complex"/>
    <property type="evidence" value="ECO:0007669"/>
    <property type="project" value="InterPro"/>
</dbReference>